<evidence type="ECO:0000313" key="1">
    <source>
        <dbReference type="EMBL" id="MBB2205995.1"/>
    </source>
</evidence>
<reference evidence="1 2" key="1">
    <citation type="submission" date="2020-04" db="EMBL/GenBank/DDBJ databases">
        <title>Description of novel Gluconacetobacter.</title>
        <authorList>
            <person name="Sombolestani A."/>
        </authorList>
    </citation>
    <scope>NUCLEOTIDE SEQUENCE [LARGE SCALE GENOMIC DNA]</scope>
    <source>
        <strain evidence="1 2">LMG 27800</strain>
    </source>
</reference>
<organism evidence="1 2">
    <name type="scientific">Gluconacetobacter takamatsuzukensis</name>
    <dbReference type="NCBI Taxonomy" id="1286190"/>
    <lineage>
        <taxon>Bacteria</taxon>
        <taxon>Pseudomonadati</taxon>
        <taxon>Pseudomonadota</taxon>
        <taxon>Alphaproteobacteria</taxon>
        <taxon>Acetobacterales</taxon>
        <taxon>Acetobacteraceae</taxon>
        <taxon>Gluconacetobacter</taxon>
    </lineage>
</organism>
<proteinExistence type="predicted"/>
<evidence type="ECO:0000313" key="2">
    <source>
        <dbReference type="Proteomes" id="UP000540556"/>
    </source>
</evidence>
<dbReference type="EMBL" id="JABEQK010000010">
    <property type="protein sequence ID" value="MBB2205995.1"/>
    <property type="molecule type" value="Genomic_DNA"/>
</dbReference>
<dbReference type="AlphaFoldDB" id="A0A7W4KFQ9"/>
<dbReference type="Proteomes" id="UP000540556">
    <property type="component" value="Unassembled WGS sequence"/>
</dbReference>
<accession>A0A7W4KFQ9</accession>
<name>A0A7W4KFQ9_9PROT</name>
<sequence length="282" mass="32032">MQILVAPNGRTWNPHSRDFFKYFGFFGKNTDFVSHSVQNLGFSIIETFPSHTRIRFQPALFPTACLHRVIEIILTRPRQRFVLERIGSLFAPLEVFQNRHDAIARLRALQAATPADMASPVAPTIIPLSMDRIGAPKRAGLQTALTAWRRANRHATTRNMAKIAQDPTFGGGGLTWMPGGDRCLVEAWPQTYERHSGISYEKFLGQDIRDLPDADYMIPTTRAYFTAAASREPRLELIEALMTGTDGARFWCRYERLVLPWRTSPSDTFICSVPLVRLLRRV</sequence>
<protein>
    <submittedName>
        <fullName evidence="1">Uncharacterized protein</fullName>
    </submittedName>
</protein>
<gene>
    <name evidence="1" type="ORF">HLH27_13360</name>
</gene>
<comment type="caution">
    <text evidence="1">The sequence shown here is derived from an EMBL/GenBank/DDBJ whole genome shotgun (WGS) entry which is preliminary data.</text>
</comment>
<keyword evidence="2" id="KW-1185">Reference proteome</keyword>